<keyword evidence="3" id="KW-0805">Transcription regulation</keyword>
<dbReference type="PANTHER" id="PTHR48111:SF52">
    <property type="entry name" value="TRANSCRIPTIONAL REGULATORY PROTEIN YVRH"/>
    <property type="match status" value="1"/>
</dbReference>
<reference evidence="10 11" key="1">
    <citation type="submission" date="2019-08" db="EMBL/GenBank/DDBJ databases">
        <title>Genome sequencing of Paenibacillus faecis DSM 23593(T).</title>
        <authorList>
            <person name="Kook J.-K."/>
            <person name="Park S.-N."/>
            <person name="Lim Y.K."/>
        </authorList>
    </citation>
    <scope>NUCLEOTIDE SEQUENCE [LARGE SCALE GENOMIC DNA]</scope>
    <source>
        <strain evidence="10 11">DSM 23593</strain>
    </source>
</reference>
<dbReference type="PROSITE" id="PS51755">
    <property type="entry name" value="OMPR_PHOB"/>
    <property type="match status" value="1"/>
</dbReference>
<evidence type="ECO:0000256" key="1">
    <source>
        <dbReference type="ARBA" id="ARBA00022553"/>
    </source>
</evidence>
<dbReference type="Gene3D" id="1.10.10.10">
    <property type="entry name" value="Winged helix-like DNA-binding domain superfamily/Winged helix DNA-binding domain"/>
    <property type="match status" value="1"/>
</dbReference>
<dbReference type="Proteomes" id="UP000325218">
    <property type="component" value="Unassembled WGS sequence"/>
</dbReference>
<dbReference type="OrthoDB" id="9790442at2"/>
<keyword evidence="5" id="KW-0804">Transcription</keyword>
<dbReference type="CDD" id="cd17574">
    <property type="entry name" value="REC_OmpR"/>
    <property type="match status" value="1"/>
</dbReference>
<dbReference type="GO" id="GO:0000156">
    <property type="term" value="F:phosphorelay response regulator activity"/>
    <property type="evidence" value="ECO:0007669"/>
    <property type="project" value="TreeGrafter"/>
</dbReference>
<gene>
    <name evidence="10" type="ORF">FRY98_03005</name>
</gene>
<sequence>MENGTVLLVDDEQGLLDLLAFTLRKFGIPNLLTATTAHEALELITRHDVSLIVLDVMLPDGDGFDVCRQIRTITEAPVLFLTAKNQDIHKITGFELGADDYITKPFNPTEVAARVQVHLRRMAKLQTLSKAVYDFGHFQLNKQSGQLIVQGREVSCAPMEFLLLAFFCEHPNFIFTVSELYEKVWRPYQEGDEKTVVIHISRIRKKIEPDPGQPQFLVNMKGLGYKLVKKARNVQ</sequence>
<dbReference type="GO" id="GO:0032993">
    <property type="term" value="C:protein-DNA complex"/>
    <property type="evidence" value="ECO:0007669"/>
    <property type="project" value="TreeGrafter"/>
</dbReference>
<keyword evidence="1 6" id="KW-0597">Phosphoprotein</keyword>
<keyword evidence="11" id="KW-1185">Reference proteome</keyword>
<evidence type="ECO:0000313" key="11">
    <source>
        <dbReference type="Proteomes" id="UP000325218"/>
    </source>
</evidence>
<dbReference type="GO" id="GO:0005829">
    <property type="term" value="C:cytosol"/>
    <property type="evidence" value="ECO:0007669"/>
    <property type="project" value="TreeGrafter"/>
</dbReference>
<comment type="caution">
    <text evidence="10">The sequence shown here is derived from an EMBL/GenBank/DDBJ whole genome shotgun (WGS) entry which is preliminary data.</text>
</comment>
<keyword evidence="2" id="KW-0902">Two-component regulatory system</keyword>
<evidence type="ECO:0000256" key="4">
    <source>
        <dbReference type="ARBA" id="ARBA00023125"/>
    </source>
</evidence>
<dbReference type="Gene3D" id="6.10.250.690">
    <property type="match status" value="1"/>
</dbReference>
<name>A0A5D0CXI3_9BACL</name>
<dbReference type="SUPFAM" id="SSF52172">
    <property type="entry name" value="CheY-like"/>
    <property type="match status" value="1"/>
</dbReference>
<feature type="domain" description="OmpR/PhoB-type" evidence="9">
    <location>
        <begin position="130"/>
        <end position="229"/>
    </location>
</feature>
<evidence type="ECO:0000256" key="6">
    <source>
        <dbReference type="PROSITE-ProRule" id="PRU00169"/>
    </source>
</evidence>
<dbReference type="SMART" id="SM00862">
    <property type="entry name" value="Trans_reg_C"/>
    <property type="match status" value="1"/>
</dbReference>
<dbReference type="InterPro" id="IPR016032">
    <property type="entry name" value="Sig_transdc_resp-reg_C-effctor"/>
</dbReference>
<dbReference type="SMART" id="SM00448">
    <property type="entry name" value="REC"/>
    <property type="match status" value="1"/>
</dbReference>
<dbReference type="InterPro" id="IPR011006">
    <property type="entry name" value="CheY-like_superfamily"/>
</dbReference>
<organism evidence="10 11">
    <name type="scientific">Paenibacillus faecis</name>
    <dbReference type="NCBI Taxonomy" id="862114"/>
    <lineage>
        <taxon>Bacteria</taxon>
        <taxon>Bacillati</taxon>
        <taxon>Bacillota</taxon>
        <taxon>Bacilli</taxon>
        <taxon>Bacillales</taxon>
        <taxon>Paenibacillaceae</taxon>
        <taxon>Paenibacillus</taxon>
    </lineage>
</organism>
<dbReference type="SUPFAM" id="SSF46894">
    <property type="entry name" value="C-terminal effector domain of the bipartite response regulators"/>
    <property type="match status" value="1"/>
</dbReference>
<dbReference type="Pfam" id="PF00486">
    <property type="entry name" value="Trans_reg_C"/>
    <property type="match status" value="1"/>
</dbReference>
<accession>A0A5D0CXI3</accession>
<evidence type="ECO:0000259" key="9">
    <source>
        <dbReference type="PROSITE" id="PS51755"/>
    </source>
</evidence>
<dbReference type="Gene3D" id="3.40.50.2300">
    <property type="match status" value="1"/>
</dbReference>
<evidence type="ECO:0000256" key="7">
    <source>
        <dbReference type="PROSITE-ProRule" id="PRU01091"/>
    </source>
</evidence>
<dbReference type="GO" id="GO:0006355">
    <property type="term" value="P:regulation of DNA-templated transcription"/>
    <property type="evidence" value="ECO:0007669"/>
    <property type="project" value="InterPro"/>
</dbReference>
<evidence type="ECO:0000256" key="3">
    <source>
        <dbReference type="ARBA" id="ARBA00023015"/>
    </source>
</evidence>
<dbReference type="AlphaFoldDB" id="A0A5D0CXI3"/>
<evidence type="ECO:0000259" key="8">
    <source>
        <dbReference type="PROSITE" id="PS50110"/>
    </source>
</evidence>
<dbReference type="RefSeq" id="WP_148450260.1">
    <property type="nucleotide sequence ID" value="NZ_VSDO01000001.1"/>
</dbReference>
<protein>
    <submittedName>
        <fullName evidence="10">Response regulator transcription factor</fullName>
    </submittedName>
</protein>
<keyword evidence="4 7" id="KW-0238">DNA-binding</keyword>
<dbReference type="InterPro" id="IPR001867">
    <property type="entry name" value="OmpR/PhoB-type_DNA-bd"/>
</dbReference>
<dbReference type="InterPro" id="IPR001789">
    <property type="entry name" value="Sig_transdc_resp-reg_receiver"/>
</dbReference>
<evidence type="ECO:0000256" key="2">
    <source>
        <dbReference type="ARBA" id="ARBA00023012"/>
    </source>
</evidence>
<dbReference type="CDD" id="cd00383">
    <property type="entry name" value="trans_reg_C"/>
    <property type="match status" value="1"/>
</dbReference>
<feature type="DNA-binding region" description="OmpR/PhoB-type" evidence="7">
    <location>
        <begin position="130"/>
        <end position="229"/>
    </location>
</feature>
<dbReference type="InterPro" id="IPR036388">
    <property type="entry name" value="WH-like_DNA-bd_sf"/>
</dbReference>
<feature type="domain" description="Response regulatory" evidence="8">
    <location>
        <begin position="5"/>
        <end position="119"/>
    </location>
</feature>
<feature type="modified residue" description="4-aspartylphosphate" evidence="6">
    <location>
        <position position="55"/>
    </location>
</feature>
<dbReference type="Pfam" id="PF00072">
    <property type="entry name" value="Response_reg"/>
    <property type="match status" value="1"/>
</dbReference>
<dbReference type="PANTHER" id="PTHR48111">
    <property type="entry name" value="REGULATOR OF RPOS"/>
    <property type="match status" value="1"/>
</dbReference>
<dbReference type="GO" id="GO:0000976">
    <property type="term" value="F:transcription cis-regulatory region binding"/>
    <property type="evidence" value="ECO:0007669"/>
    <property type="project" value="TreeGrafter"/>
</dbReference>
<dbReference type="InterPro" id="IPR039420">
    <property type="entry name" value="WalR-like"/>
</dbReference>
<evidence type="ECO:0000313" key="10">
    <source>
        <dbReference type="EMBL" id="TYA14666.1"/>
    </source>
</evidence>
<dbReference type="PROSITE" id="PS50110">
    <property type="entry name" value="RESPONSE_REGULATORY"/>
    <property type="match status" value="1"/>
</dbReference>
<proteinExistence type="predicted"/>
<dbReference type="EMBL" id="VSDO01000001">
    <property type="protein sequence ID" value="TYA14666.1"/>
    <property type="molecule type" value="Genomic_DNA"/>
</dbReference>
<evidence type="ECO:0000256" key="5">
    <source>
        <dbReference type="ARBA" id="ARBA00023163"/>
    </source>
</evidence>